<dbReference type="AlphaFoldDB" id="A0A6J4UWN6"/>
<feature type="non-terminal residue" evidence="1">
    <location>
        <position position="80"/>
    </location>
</feature>
<feature type="non-terminal residue" evidence="1">
    <location>
        <position position="1"/>
    </location>
</feature>
<proteinExistence type="predicted"/>
<name>A0A6J4UWN6_9BACT</name>
<organism evidence="1">
    <name type="scientific">uncultured Thermomicrobiales bacterium</name>
    <dbReference type="NCBI Taxonomy" id="1645740"/>
    <lineage>
        <taxon>Bacteria</taxon>
        <taxon>Pseudomonadati</taxon>
        <taxon>Thermomicrobiota</taxon>
        <taxon>Thermomicrobia</taxon>
        <taxon>Thermomicrobiales</taxon>
        <taxon>environmental samples</taxon>
    </lineage>
</organism>
<evidence type="ECO:0000313" key="1">
    <source>
        <dbReference type="EMBL" id="CAA9560076.1"/>
    </source>
</evidence>
<gene>
    <name evidence="1" type="ORF">AVDCRST_MAG88-1421</name>
</gene>
<reference evidence="1" key="1">
    <citation type="submission" date="2020-02" db="EMBL/GenBank/DDBJ databases">
        <authorList>
            <person name="Meier V. D."/>
        </authorList>
    </citation>
    <scope>NUCLEOTIDE SEQUENCE</scope>
    <source>
        <strain evidence="1">AVDCRST_MAG88</strain>
    </source>
</reference>
<sequence>CPTSQAYCCDAASARSTAEGHVARPAAGRPWWVSDCTRWTRVAWCATCVAPSFRRTSAIPFAPSACMPASASSQSSHARP</sequence>
<protein>
    <submittedName>
        <fullName evidence="1">Uncharacterized protein</fullName>
    </submittedName>
</protein>
<dbReference type="EMBL" id="CADCWM010000449">
    <property type="protein sequence ID" value="CAA9560076.1"/>
    <property type="molecule type" value="Genomic_DNA"/>
</dbReference>
<accession>A0A6J4UWN6</accession>